<dbReference type="OrthoDB" id="5348546at2759"/>
<evidence type="ECO:0008006" key="8">
    <source>
        <dbReference type="Google" id="ProtNLM"/>
    </source>
</evidence>
<evidence type="ECO:0000256" key="3">
    <source>
        <dbReference type="SAM" id="MobiDB-lite"/>
    </source>
</evidence>
<dbReference type="GO" id="GO:0003700">
    <property type="term" value="F:DNA-binding transcription factor activity"/>
    <property type="evidence" value="ECO:0007669"/>
    <property type="project" value="InterPro"/>
</dbReference>
<dbReference type="InterPro" id="IPR000253">
    <property type="entry name" value="FHA_dom"/>
</dbReference>
<keyword evidence="1 2" id="KW-0238">DNA-binding</keyword>
<organism evidence="6 7">
    <name type="scientific">Umbelopsis vinacea</name>
    <dbReference type="NCBI Taxonomy" id="44442"/>
    <lineage>
        <taxon>Eukaryota</taxon>
        <taxon>Fungi</taxon>
        <taxon>Fungi incertae sedis</taxon>
        <taxon>Mucoromycota</taxon>
        <taxon>Mucoromycotina</taxon>
        <taxon>Umbelopsidomycetes</taxon>
        <taxon>Umbelopsidales</taxon>
        <taxon>Umbelopsidaceae</taxon>
        <taxon>Umbelopsis</taxon>
    </lineage>
</organism>
<dbReference type="Gene3D" id="1.10.10.10">
    <property type="entry name" value="Winged helix-like DNA-binding domain superfamily/Winged helix DNA-binding domain"/>
    <property type="match status" value="1"/>
</dbReference>
<feature type="region of interest" description="Disordered" evidence="3">
    <location>
        <begin position="50"/>
        <end position="84"/>
    </location>
</feature>
<feature type="DNA-binding region" description="Fork-head" evidence="2">
    <location>
        <begin position="338"/>
        <end position="498"/>
    </location>
</feature>
<dbReference type="InterPro" id="IPR001766">
    <property type="entry name" value="Fork_head_dom"/>
</dbReference>
<feature type="compositionally biased region" description="Polar residues" evidence="3">
    <location>
        <begin position="1"/>
        <end position="13"/>
    </location>
</feature>
<evidence type="ECO:0000259" key="5">
    <source>
        <dbReference type="PROSITE" id="PS50039"/>
    </source>
</evidence>
<proteinExistence type="predicted"/>
<evidence type="ECO:0000313" key="6">
    <source>
        <dbReference type="EMBL" id="KAG2182941.1"/>
    </source>
</evidence>
<evidence type="ECO:0000259" key="4">
    <source>
        <dbReference type="PROSITE" id="PS50006"/>
    </source>
</evidence>
<dbReference type="GO" id="GO:0005634">
    <property type="term" value="C:nucleus"/>
    <property type="evidence" value="ECO:0007669"/>
    <property type="project" value="UniProtKB-SubCell"/>
</dbReference>
<dbReference type="InterPro" id="IPR036390">
    <property type="entry name" value="WH_DNA-bd_sf"/>
</dbReference>
<gene>
    <name evidence="6" type="ORF">INT44_005922</name>
</gene>
<evidence type="ECO:0000313" key="7">
    <source>
        <dbReference type="Proteomes" id="UP000612746"/>
    </source>
</evidence>
<dbReference type="Pfam" id="PF00250">
    <property type="entry name" value="Forkhead"/>
    <property type="match status" value="1"/>
</dbReference>
<dbReference type="SUPFAM" id="SSF49879">
    <property type="entry name" value="SMAD/FHA domain"/>
    <property type="match status" value="1"/>
</dbReference>
<name>A0A8H7Q1F8_9FUNG</name>
<dbReference type="GO" id="GO:0043565">
    <property type="term" value="F:sequence-specific DNA binding"/>
    <property type="evidence" value="ECO:0007669"/>
    <property type="project" value="InterPro"/>
</dbReference>
<dbReference type="PROSITE" id="PS50039">
    <property type="entry name" value="FORK_HEAD_3"/>
    <property type="match status" value="1"/>
</dbReference>
<dbReference type="AlphaFoldDB" id="A0A8H7Q1F8"/>
<comment type="caution">
    <text evidence="6">The sequence shown here is derived from an EMBL/GenBank/DDBJ whole genome shotgun (WGS) entry which is preliminary data.</text>
</comment>
<dbReference type="InterPro" id="IPR008984">
    <property type="entry name" value="SMAD_FHA_dom_sf"/>
</dbReference>
<dbReference type="Proteomes" id="UP000612746">
    <property type="component" value="Unassembled WGS sequence"/>
</dbReference>
<feature type="compositionally biased region" description="Polar residues" evidence="3">
    <location>
        <begin position="58"/>
        <end position="71"/>
    </location>
</feature>
<keyword evidence="2" id="KW-0539">Nucleus</keyword>
<comment type="subcellular location">
    <subcellularLocation>
        <location evidence="2">Nucleus</location>
    </subcellularLocation>
</comment>
<dbReference type="PROSITE" id="PS50006">
    <property type="entry name" value="FHA_DOMAIN"/>
    <property type="match status" value="1"/>
</dbReference>
<feature type="region of interest" description="Disordered" evidence="3">
    <location>
        <begin position="457"/>
        <end position="516"/>
    </location>
</feature>
<accession>A0A8H7Q1F8</accession>
<feature type="domain" description="FHA" evidence="4">
    <location>
        <begin position="102"/>
        <end position="154"/>
    </location>
</feature>
<dbReference type="EMBL" id="JAEPRA010000007">
    <property type="protein sequence ID" value="KAG2182941.1"/>
    <property type="molecule type" value="Genomic_DNA"/>
</dbReference>
<evidence type="ECO:0000256" key="2">
    <source>
        <dbReference type="PROSITE-ProRule" id="PRU00089"/>
    </source>
</evidence>
<dbReference type="SUPFAM" id="SSF46785">
    <property type="entry name" value="Winged helix' DNA-binding domain"/>
    <property type="match status" value="1"/>
</dbReference>
<dbReference type="Gene3D" id="2.60.200.20">
    <property type="match status" value="1"/>
</dbReference>
<feature type="compositionally biased region" description="Basic and acidic residues" evidence="3">
    <location>
        <begin position="475"/>
        <end position="484"/>
    </location>
</feature>
<feature type="compositionally biased region" description="Basic and acidic residues" evidence="3">
    <location>
        <begin position="507"/>
        <end position="516"/>
    </location>
</feature>
<feature type="region of interest" description="Disordered" evidence="3">
    <location>
        <begin position="1"/>
        <end position="32"/>
    </location>
</feature>
<feature type="domain" description="Fork-head" evidence="5">
    <location>
        <begin position="338"/>
        <end position="498"/>
    </location>
</feature>
<reference evidence="6" key="1">
    <citation type="submission" date="2020-12" db="EMBL/GenBank/DDBJ databases">
        <title>Metabolic potential, ecology and presence of endohyphal bacteria is reflected in genomic diversity of Mucoromycotina.</title>
        <authorList>
            <person name="Muszewska A."/>
            <person name="Okrasinska A."/>
            <person name="Steczkiewicz K."/>
            <person name="Drgas O."/>
            <person name="Orlowska M."/>
            <person name="Perlinska-Lenart U."/>
            <person name="Aleksandrzak-Piekarczyk T."/>
            <person name="Szatraj K."/>
            <person name="Zielenkiewicz U."/>
            <person name="Pilsyk S."/>
            <person name="Malc E."/>
            <person name="Mieczkowski P."/>
            <person name="Kruszewska J.S."/>
            <person name="Biernat P."/>
            <person name="Pawlowska J."/>
        </authorList>
    </citation>
    <scope>NUCLEOTIDE SEQUENCE</scope>
    <source>
        <strain evidence="6">WA0000051536</strain>
    </source>
</reference>
<keyword evidence="7" id="KW-1185">Reference proteome</keyword>
<dbReference type="InterPro" id="IPR036388">
    <property type="entry name" value="WH-like_DNA-bd_sf"/>
</dbReference>
<protein>
    <recommendedName>
        <fullName evidence="8">FHA domain-containing protein</fullName>
    </recommendedName>
</protein>
<dbReference type="GO" id="GO:0006357">
    <property type="term" value="P:regulation of transcription by RNA polymerase II"/>
    <property type="evidence" value="ECO:0007669"/>
    <property type="project" value="UniProtKB-ARBA"/>
</dbReference>
<sequence length="516" mass="57417">METTSAPTTPQRVNTHHKSQYDSENLASAKGLLDSSPITSKVYYRNETPLTPVRTPLKDSNNLSSPSQFATSPLVKQEPSPARIQNTAQTPTTITGSYTEKITVGRCSAATHQVGRRNRLLSRIHLSINWNEASSQFELTVLGLNGLKVDEKPCAQKETVALEDGSTIDIVGEVVEFKFPIEQDDVSLADDSSVFDIKTPLSPAISVGQDSLEEQQPISNNHSSNALSQKLMAAMAESKEEKQLETIPEAVVEDVAEPAVVVEEVHQITAIQESLDDEQKEEPVEHLPEVPVEIAPVQLEVKEEQIHREGSQDINIEVAEASDAEPAVTESEQTDPMNAEANYAEMIIEALVFSRKSSMPISDIYTRIMTTNPAYKKQSRKLWLDTITSVLHENDFFGQITRKGKTADGTPKENLYYYRSDKDPVEWRQATYTQVGRSARTCTLQDKQYFWKIPPKLGRNRSSYVPPPAGSSATEGKRGRSNKQEDDEENGSAKRIRKRKVSEEEDVAPKETTTEE</sequence>
<evidence type="ECO:0000256" key="1">
    <source>
        <dbReference type="ARBA" id="ARBA00023125"/>
    </source>
</evidence>